<dbReference type="EMBL" id="JAUSUQ010000001">
    <property type="protein sequence ID" value="MDQ0337501.1"/>
    <property type="molecule type" value="Genomic_DNA"/>
</dbReference>
<dbReference type="GO" id="GO:0008909">
    <property type="term" value="F:isochorismate synthase activity"/>
    <property type="evidence" value="ECO:0007669"/>
    <property type="project" value="UniProtKB-EC"/>
</dbReference>
<dbReference type="PANTHER" id="PTHR42839:SF1">
    <property type="entry name" value="ISOCHORISMATE SYNTHASE MENF"/>
    <property type="match status" value="1"/>
</dbReference>
<dbReference type="InterPro" id="IPR019999">
    <property type="entry name" value="Anth_synth_I-like"/>
</dbReference>
<comment type="pathway">
    <text evidence="4">Quinol/quinone metabolism; 1,4-dihydroxy-2-naphthoate biosynthesis; 1,4-dihydroxy-2-naphthoate from chorismate: step 1/7.</text>
</comment>
<proteinExistence type="inferred from homology"/>
<feature type="active site" description="Proton donor" evidence="4">
    <location>
        <position position="280"/>
    </location>
</feature>
<dbReference type="NCBIfam" id="TIGR00543">
    <property type="entry name" value="isochor_syn"/>
    <property type="match status" value="1"/>
</dbReference>
<feature type="binding site" evidence="4">
    <location>
        <position position="324"/>
    </location>
    <ligand>
        <name>Mg(2+)</name>
        <dbReference type="ChEBI" id="CHEBI:18420"/>
    </ligand>
</feature>
<keyword evidence="7" id="KW-1185">Reference proteome</keyword>
<feature type="active site" description="Proton acceptor" evidence="4">
    <location>
        <position position="231"/>
    </location>
</feature>
<keyword evidence="4" id="KW-0474">Menaquinone biosynthesis</keyword>
<dbReference type="InterPro" id="IPR015890">
    <property type="entry name" value="Chorismate_C"/>
</dbReference>
<comment type="function">
    <text evidence="4">Catalyzes the conversion of chorismate to isochorismate.</text>
</comment>
<dbReference type="RefSeq" id="WP_307334675.1">
    <property type="nucleotide sequence ID" value="NZ_JAUSUQ010000001.1"/>
</dbReference>
<organism evidence="6 7">
    <name type="scientific">Caldalkalibacillus uzonensis</name>
    <dbReference type="NCBI Taxonomy" id="353224"/>
    <lineage>
        <taxon>Bacteria</taxon>
        <taxon>Bacillati</taxon>
        <taxon>Bacillota</taxon>
        <taxon>Bacilli</taxon>
        <taxon>Bacillales</taxon>
        <taxon>Bacillaceae</taxon>
        <taxon>Caldalkalibacillus</taxon>
    </lineage>
</organism>
<evidence type="ECO:0000256" key="4">
    <source>
        <dbReference type="HAMAP-Rule" id="MF_01935"/>
    </source>
</evidence>
<evidence type="ECO:0000259" key="5">
    <source>
        <dbReference type="Pfam" id="PF00425"/>
    </source>
</evidence>
<evidence type="ECO:0000256" key="3">
    <source>
        <dbReference type="ARBA" id="ARBA00023235"/>
    </source>
</evidence>
<keyword evidence="4" id="KW-0479">Metal-binding</keyword>
<accession>A0ABU0CNN5</accession>
<dbReference type="InterPro" id="IPR034681">
    <property type="entry name" value="MenF"/>
</dbReference>
<dbReference type="HAMAP" id="MF_01935">
    <property type="entry name" value="MenF"/>
    <property type="match status" value="1"/>
</dbReference>
<comment type="caution">
    <text evidence="6">The sequence shown here is derived from an EMBL/GenBank/DDBJ whole genome shotgun (WGS) entry which is preliminary data.</text>
</comment>
<evidence type="ECO:0000313" key="6">
    <source>
        <dbReference type="EMBL" id="MDQ0337501.1"/>
    </source>
</evidence>
<protein>
    <recommendedName>
        <fullName evidence="4">Isochorismate synthase MenF</fullName>
        <ecNumber evidence="4">5.4.4.2</ecNumber>
    </recommendedName>
    <alternativeName>
        <fullName evidence="4">Isochorismate mutase</fullName>
    </alternativeName>
</protein>
<dbReference type="Proteomes" id="UP001232445">
    <property type="component" value="Unassembled WGS sequence"/>
</dbReference>
<name>A0ABU0CNN5_9BACI</name>
<gene>
    <name evidence="4" type="primary">menF</name>
    <name evidence="6" type="ORF">J2S00_000271</name>
</gene>
<evidence type="ECO:0000256" key="1">
    <source>
        <dbReference type="ARBA" id="ARBA00000799"/>
    </source>
</evidence>
<evidence type="ECO:0000313" key="7">
    <source>
        <dbReference type="Proteomes" id="UP001232445"/>
    </source>
</evidence>
<feature type="domain" description="Chorismate-utilising enzyme C-terminal" evidence="5">
    <location>
        <begin position="210"/>
        <end position="463"/>
    </location>
</feature>
<comment type="pathway">
    <text evidence="4">Quinol/quinone metabolism; menaquinone biosynthesis.</text>
</comment>
<comment type="catalytic activity">
    <reaction evidence="1 4">
        <text>chorismate = isochorismate</text>
        <dbReference type="Rhea" id="RHEA:18985"/>
        <dbReference type="ChEBI" id="CHEBI:29748"/>
        <dbReference type="ChEBI" id="CHEBI:29780"/>
        <dbReference type="EC" id="5.4.4.2"/>
    </reaction>
</comment>
<sequence length="476" mass="53170">MVRGEVVVIRLQLDIHDPHVQGMKHAQKTRRPALVSQVMRIGPLDPLSFYAAASEWFHGQRLYWSVPDEELTFVGLGAAAKIESVEHTRFKDVTREWEQLTANAFVHAEAEVRGTGPLLLGGFSFDPHKPSSSLWKNFKAASFTLPQFLLTRIKNETYLTVNYCIDPGDTLSDTWEQLNGLKEQLIHRSMCFNLSTKDKPVAVSVREHGRQAWLNSVEQAIAQIEQGLLQKVVLARSVEVESKSAFHPEPILDRLRQSQTSSYVFSIEKGESCFVGATPERLIKKKGGHVLSTCLAGSIKRGQTLEEDLALSHALLHDPKNRIEHQIVVQMIKQALGDVCTVVDVPGEPGIYKTNQIQHLYTPVWGQAKKNVSLLNMVEALHPTPALGGYPQAEAVRRIRDLENIDRGWYAAPIGWIDYHGDGEFVVAIRSALIRHRTATLFAGCGIVEDSDPQSEYEETLIKLKPMLLALGGHCE</sequence>
<reference evidence="6 7" key="1">
    <citation type="submission" date="2023-07" db="EMBL/GenBank/DDBJ databases">
        <title>Genomic Encyclopedia of Type Strains, Phase IV (KMG-IV): sequencing the most valuable type-strain genomes for metagenomic binning, comparative biology and taxonomic classification.</title>
        <authorList>
            <person name="Goeker M."/>
        </authorList>
    </citation>
    <scope>NUCLEOTIDE SEQUENCE [LARGE SCALE GENOMIC DNA]</scope>
    <source>
        <strain evidence="6 7">DSM 17740</strain>
    </source>
</reference>
<dbReference type="SUPFAM" id="SSF56322">
    <property type="entry name" value="ADC synthase"/>
    <property type="match status" value="1"/>
</dbReference>
<keyword evidence="4" id="KW-0460">Magnesium</keyword>
<dbReference type="InterPro" id="IPR004561">
    <property type="entry name" value="IsoChor_synthase"/>
</dbReference>
<feature type="binding site" evidence="4">
    <location>
        <position position="459"/>
    </location>
    <ligand>
        <name>Mg(2+)</name>
        <dbReference type="ChEBI" id="CHEBI:18420"/>
    </ligand>
</feature>
<comment type="similarity">
    <text evidence="2 4">Belongs to the isochorismate synthase family.</text>
</comment>
<dbReference type="Gene3D" id="3.60.120.10">
    <property type="entry name" value="Anthranilate synthase"/>
    <property type="match status" value="1"/>
</dbReference>
<dbReference type="PRINTS" id="PR00095">
    <property type="entry name" value="ANTSNTHASEI"/>
</dbReference>
<dbReference type="PANTHER" id="PTHR42839">
    <property type="entry name" value="ISOCHORISMATE SYNTHASE ENTC"/>
    <property type="match status" value="1"/>
</dbReference>
<keyword evidence="3 4" id="KW-0413">Isomerase</keyword>
<evidence type="ECO:0000256" key="2">
    <source>
        <dbReference type="ARBA" id="ARBA00005297"/>
    </source>
</evidence>
<dbReference type="InterPro" id="IPR005801">
    <property type="entry name" value="ADC_synthase"/>
</dbReference>
<dbReference type="Pfam" id="PF00425">
    <property type="entry name" value="Chorismate_bind"/>
    <property type="match status" value="1"/>
</dbReference>
<dbReference type="EC" id="5.4.4.2" evidence="4"/>
<comment type="cofactor">
    <cofactor evidence="4">
        <name>Mg(2+)</name>
        <dbReference type="ChEBI" id="CHEBI:18420"/>
    </cofactor>
</comment>